<dbReference type="OrthoDB" id="123172at2"/>
<name>A0A1G7EPM8_9BACT</name>
<keyword evidence="2" id="KW-0472">Membrane</keyword>
<proteinExistence type="predicted"/>
<keyword evidence="2" id="KW-0812">Transmembrane</keyword>
<feature type="transmembrane region" description="Helical" evidence="2">
    <location>
        <begin position="36"/>
        <end position="53"/>
    </location>
</feature>
<protein>
    <submittedName>
        <fullName evidence="3">Uncharacterized protein</fullName>
    </submittedName>
</protein>
<evidence type="ECO:0000256" key="1">
    <source>
        <dbReference type="SAM" id="MobiDB-lite"/>
    </source>
</evidence>
<evidence type="ECO:0000256" key="2">
    <source>
        <dbReference type="SAM" id="Phobius"/>
    </source>
</evidence>
<gene>
    <name evidence="3" type="ORF">SAMN05444167_0049</name>
</gene>
<keyword evidence="2" id="KW-1133">Transmembrane helix</keyword>
<reference evidence="3 4" key="1">
    <citation type="submission" date="2016-10" db="EMBL/GenBank/DDBJ databases">
        <authorList>
            <person name="de Groot N.N."/>
        </authorList>
    </citation>
    <scope>NUCLEOTIDE SEQUENCE [LARGE SCALE GENOMIC DNA]</scope>
    <source>
        <strain evidence="3 4">GAS232</strain>
    </source>
</reference>
<dbReference type="RefSeq" id="WP_083343389.1">
    <property type="nucleotide sequence ID" value="NZ_LT629690.1"/>
</dbReference>
<organism evidence="3 4">
    <name type="scientific">Terriglobus roseus</name>
    <dbReference type="NCBI Taxonomy" id="392734"/>
    <lineage>
        <taxon>Bacteria</taxon>
        <taxon>Pseudomonadati</taxon>
        <taxon>Acidobacteriota</taxon>
        <taxon>Terriglobia</taxon>
        <taxon>Terriglobales</taxon>
        <taxon>Acidobacteriaceae</taxon>
        <taxon>Terriglobus</taxon>
    </lineage>
</organism>
<dbReference type="Proteomes" id="UP000182427">
    <property type="component" value="Chromosome I"/>
</dbReference>
<dbReference type="AlphaFoldDB" id="A0A1G7EPM8"/>
<evidence type="ECO:0000313" key="3">
    <source>
        <dbReference type="EMBL" id="SDE65345.1"/>
    </source>
</evidence>
<sequence>MDTSPSTVVHLMDETAETDTARQTGETGKKMALKKSLWVIGGVCAAAAGWIVLGPKRTQAVQDLARQLETAWSDHHTQT</sequence>
<dbReference type="EMBL" id="LT629690">
    <property type="protein sequence ID" value="SDE65345.1"/>
    <property type="molecule type" value="Genomic_DNA"/>
</dbReference>
<accession>A0A1G7EPM8</accession>
<evidence type="ECO:0000313" key="4">
    <source>
        <dbReference type="Proteomes" id="UP000182427"/>
    </source>
</evidence>
<feature type="region of interest" description="Disordered" evidence="1">
    <location>
        <begin position="1"/>
        <end position="27"/>
    </location>
</feature>
<keyword evidence="4" id="KW-1185">Reference proteome</keyword>